<keyword evidence="2" id="KW-1185">Reference proteome</keyword>
<dbReference type="CDD" id="cd00448">
    <property type="entry name" value="YjgF_YER057c_UK114_family"/>
    <property type="match status" value="1"/>
</dbReference>
<dbReference type="InterPro" id="IPR006175">
    <property type="entry name" value="YjgF/YER057c/UK114"/>
</dbReference>
<comment type="caution">
    <text evidence="1">The sequence shown here is derived from an EMBL/GenBank/DDBJ whole genome shotgun (WGS) entry which is preliminary data.</text>
</comment>
<name>A0ABS5Q7T6_9PROT</name>
<evidence type="ECO:0000313" key="1">
    <source>
        <dbReference type="EMBL" id="MBS7809477.1"/>
    </source>
</evidence>
<accession>A0ABS5Q7T6</accession>
<proteinExistence type="predicted"/>
<dbReference type="PANTHER" id="PTHR11803">
    <property type="entry name" value="2-IMINOBUTANOATE/2-IMINOPROPANOATE DEAMINASE RIDA"/>
    <property type="match status" value="1"/>
</dbReference>
<dbReference type="InterPro" id="IPR035959">
    <property type="entry name" value="RutC-like_sf"/>
</dbReference>
<reference evidence="1 2" key="1">
    <citation type="submission" date="2021-05" db="EMBL/GenBank/DDBJ databases">
        <title>Roseococcus sp. XZZS9, whole genome shotgun sequencing project.</title>
        <authorList>
            <person name="Zhao G."/>
            <person name="Shen L."/>
        </authorList>
    </citation>
    <scope>NUCLEOTIDE SEQUENCE [LARGE SCALE GENOMIC DNA]</scope>
    <source>
        <strain evidence="1 2">XZZS9</strain>
    </source>
</reference>
<gene>
    <name evidence="1" type="ORF">KHU32_00920</name>
</gene>
<organism evidence="1 2">
    <name type="scientific">Roseococcus pinisoli</name>
    <dbReference type="NCBI Taxonomy" id="2835040"/>
    <lineage>
        <taxon>Bacteria</taxon>
        <taxon>Pseudomonadati</taxon>
        <taxon>Pseudomonadota</taxon>
        <taxon>Alphaproteobacteria</taxon>
        <taxon>Acetobacterales</taxon>
        <taxon>Roseomonadaceae</taxon>
        <taxon>Roseococcus</taxon>
    </lineage>
</organism>
<dbReference type="Proteomes" id="UP000766336">
    <property type="component" value="Unassembled WGS sequence"/>
</dbReference>
<dbReference type="RefSeq" id="WP_213668176.1">
    <property type="nucleotide sequence ID" value="NZ_JAHCDA010000001.1"/>
</dbReference>
<dbReference type="Gene3D" id="3.30.1330.40">
    <property type="entry name" value="RutC-like"/>
    <property type="match status" value="1"/>
</dbReference>
<dbReference type="SUPFAM" id="SSF55298">
    <property type="entry name" value="YjgF-like"/>
    <property type="match status" value="1"/>
</dbReference>
<dbReference type="Pfam" id="PF01042">
    <property type="entry name" value="Ribonuc_L-PSP"/>
    <property type="match status" value="1"/>
</dbReference>
<sequence length="130" mass="14523">MKREVIRVEPLSTFLDRRQAPVSVVVRGASYVHVSGLPPFDLATGEIAEVPIERQTELVLEQMKLCLETAGTSMENVLKCNVYCTTPEKFGAVNAIYARYFPKDPPARIFITVPSWFGPFDIEMDCIAAI</sequence>
<evidence type="ECO:0000313" key="2">
    <source>
        <dbReference type="Proteomes" id="UP000766336"/>
    </source>
</evidence>
<protein>
    <submittedName>
        <fullName evidence="1">RidA family protein</fullName>
    </submittedName>
</protein>
<dbReference type="EMBL" id="JAHCDA010000001">
    <property type="protein sequence ID" value="MBS7809477.1"/>
    <property type="molecule type" value="Genomic_DNA"/>
</dbReference>
<dbReference type="PANTHER" id="PTHR11803:SF39">
    <property type="entry name" value="2-IMINOBUTANOATE_2-IMINOPROPANOATE DEAMINASE"/>
    <property type="match status" value="1"/>
</dbReference>